<comment type="caution">
    <text evidence="4">The sequence shown here is derived from an EMBL/GenBank/DDBJ whole genome shotgun (WGS) entry which is preliminary data.</text>
</comment>
<sequence>MEYNQKIRALREIKQWSQEEMAEKLNMSLNGYAKIERGETRLTLDKLEQIANIFNMDALEFMQNANKGIYFMMNESADNNTVYYGTTQENLTLEIEKLKLTLQLKENTIAHKDELLQAKTILLEQKQDEIASLKEIIALLKGK</sequence>
<evidence type="ECO:0000256" key="2">
    <source>
        <dbReference type="SAM" id="Coils"/>
    </source>
</evidence>
<dbReference type="InterPro" id="IPR010982">
    <property type="entry name" value="Lambda_DNA-bd_dom_sf"/>
</dbReference>
<dbReference type="InterPro" id="IPR050807">
    <property type="entry name" value="TransReg_Diox_bact_type"/>
</dbReference>
<dbReference type="SUPFAM" id="SSF47413">
    <property type="entry name" value="lambda repressor-like DNA-binding domains"/>
    <property type="match status" value="1"/>
</dbReference>
<protein>
    <submittedName>
        <fullName evidence="4">Transcriptional regulator</fullName>
    </submittedName>
</protein>
<evidence type="ECO:0000256" key="1">
    <source>
        <dbReference type="ARBA" id="ARBA00023125"/>
    </source>
</evidence>
<evidence type="ECO:0000313" key="4">
    <source>
        <dbReference type="EMBL" id="EXI63131.1"/>
    </source>
</evidence>
<feature type="coiled-coil region" evidence="2">
    <location>
        <begin position="88"/>
        <end position="143"/>
    </location>
</feature>
<dbReference type="Proteomes" id="UP000054123">
    <property type="component" value="Unassembled WGS sequence"/>
</dbReference>
<accession>A0A011MKV6</accession>
<evidence type="ECO:0000313" key="5">
    <source>
        <dbReference type="Proteomes" id="UP000054123"/>
    </source>
</evidence>
<keyword evidence="5" id="KW-1185">Reference proteome</keyword>
<dbReference type="PANTHER" id="PTHR46797:SF1">
    <property type="entry name" value="METHYLPHOSPHONATE SYNTHASE"/>
    <property type="match status" value="1"/>
</dbReference>
<feature type="domain" description="HTH cro/C1-type" evidence="3">
    <location>
        <begin position="7"/>
        <end position="61"/>
    </location>
</feature>
<dbReference type="AlphaFoldDB" id="A0A011MKV6"/>
<evidence type="ECO:0000259" key="3">
    <source>
        <dbReference type="PROSITE" id="PS50943"/>
    </source>
</evidence>
<dbReference type="SMART" id="SM00530">
    <property type="entry name" value="HTH_XRE"/>
    <property type="match status" value="1"/>
</dbReference>
<dbReference type="RefSeq" id="WP_042801380.1">
    <property type="nucleotide sequence ID" value="NZ_AVSP01000004.1"/>
</dbReference>
<gene>
    <name evidence="4" type="ORF">AK33_01630</name>
</gene>
<dbReference type="PANTHER" id="PTHR46797">
    <property type="entry name" value="HTH-TYPE TRANSCRIPTIONAL REGULATOR"/>
    <property type="match status" value="1"/>
</dbReference>
<reference evidence="4 5" key="1">
    <citation type="journal article" date="2014" name="Genome Announc.">
        <title>Genome Sequence of a Presumptive Mannheimia haemolytica Strain with an A1/A6-Cross-Reactive Serotype from a White-Tailed Deer (Odocoileus virginianus).</title>
        <authorList>
            <person name="Lawrence P.K."/>
            <person name="Bey R.F."/>
            <person name="Wiener B."/>
            <person name="Kittichotirat W."/>
            <person name="Bumgarner R.E."/>
        </authorList>
    </citation>
    <scope>NUCLEOTIDE SEQUENCE [LARGE SCALE GENOMIC DNA]</scope>
    <source>
        <strain evidence="4 5">PKL10</strain>
    </source>
</reference>
<dbReference type="GO" id="GO:0003700">
    <property type="term" value="F:DNA-binding transcription factor activity"/>
    <property type="evidence" value="ECO:0007669"/>
    <property type="project" value="TreeGrafter"/>
</dbReference>
<dbReference type="Pfam" id="PF01381">
    <property type="entry name" value="HTH_3"/>
    <property type="match status" value="1"/>
</dbReference>
<dbReference type="InterPro" id="IPR001387">
    <property type="entry name" value="Cro/C1-type_HTH"/>
</dbReference>
<dbReference type="PROSITE" id="PS50943">
    <property type="entry name" value="HTH_CROC1"/>
    <property type="match status" value="1"/>
</dbReference>
<keyword evidence="2" id="KW-0175">Coiled coil</keyword>
<dbReference type="OrthoDB" id="5678656at2"/>
<keyword evidence="1" id="KW-0238">DNA-binding</keyword>
<dbReference type="EMBL" id="JANJ01000001">
    <property type="protein sequence ID" value="EXI63131.1"/>
    <property type="molecule type" value="Genomic_DNA"/>
</dbReference>
<name>A0A011MKV6_9PAST</name>
<dbReference type="GO" id="GO:0005829">
    <property type="term" value="C:cytosol"/>
    <property type="evidence" value="ECO:0007669"/>
    <property type="project" value="TreeGrafter"/>
</dbReference>
<proteinExistence type="predicted"/>
<dbReference type="CDD" id="cd00093">
    <property type="entry name" value="HTH_XRE"/>
    <property type="match status" value="1"/>
</dbReference>
<organism evidence="4 5">
    <name type="scientific">Mannheimia granulomatis</name>
    <dbReference type="NCBI Taxonomy" id="85402"/>
    <lineage>
        <taxon>Bacteria</taxon>
        <taxon>Pseudomonadati</taxon>
        <taxon>Pseudomonadota</taxon>
        <taxon>Gammaproteobacteria</taxon>
        <taxon>Pasteurellales</taxon>
        <taxon>Pasteurellaceae</taxon>
        <taxon>Mannheimia</taxon>
    </lineage>
</organism>
<dbReference type="PATRIC" id="fig|1450449.3.peg.284"/>
<dbReference type="Gene3D" id="1.10.260.40">
    <property type="entry name" value="lambda repressor-like DNA-binding domains"/>
    <property type="match status" value="1"/>
</dbReference>
<dbReference type="GO" id="GO:0003677">
    <property type="term" value="F:DNA binding"/>
    <property type="evidence" value="ECO:0007669"/>
    <property type="project" value="UniProtKB-KW"/>
</dbReference>